<accession>A0A7T8GNN1</accession>
<proteinExistence type="predicted"/>
<organism evidence="1 2">
    <name type="scientific">Caligus rogercresseyi</name>
    <name type="common">Sea louse</name>
    <dbReference type="NCBI Taxonomy" id="217165"/>
    <lineage>
        <taxon>Eukaryota</taxon>
        <taxon>Metazoa</taxon>
        <taxon>Ecdysozoa</taxon>
        <taxon>Arthropoda</taxon>
        <taxon>Crustacea</taxon>
        <taxon>Multicrustacea</taxon>
        <taxon>Hexanauplia</taxon>
        <taxon>Copepoda</taxon>
        <taxon>Siphonostomatoida</taxon>
        <taxon>Caligidae</taxon>
        <taxon>Caligus</taxon>
    </lineage>
</organism>
<evidence type="ECO:0000313" key="2">
    <source>
        <dbReference type="Proteomes" id="UP000595437"/>
    </source>
</evidence>
<sequence>MTAPSVVRLGGDVSAYSIYRADIIKVMRRHNFDAKLIRHMTNDDILDNEVWELIERFEGDPAFLECLVSVQPGLEMEVFKSKVVGLNRIFALISHSKKGHNNRKLRALTRDRLYKVLNIPDDPDMPQYFYDLCSQEESVLDI</sequence>
<protein>
    <submittedName>
        <fullName evidence="1">Uncharacterized protein</fullName>
    </submittedName>
</protein>
<reference evidence="2" key="1">
    <citation type="submission" date="2021-01" db="EMBL/GenBank/DDBJ databases">
        <title>Caligus Genome Assembly.</title>
        <authorList>
            <person name="Gallardo-Escarate C."/>
        </authorList>
    </citation>
    <scope>NUCLEOTIDE SEQUENCE [LARGE SCALE GENOMIC DNA]</scope>
</reference>
<feature type="non-terminal residue" evidence="1">
    <location>
        <position position="142"/>
    </location>
</feature>
<dbReference type="AlphaFoldDB" id="A0A7T8GNN1"/>
<evidence type="ECO:0000313" key="1">
    <source>
        <dbReference type="EMBL" id="QQP34816.1"/>
    </source>
</evidence>
<name>A0A7T8GNN1_CALRO</name>
<gene>
    <name evidence="1" type="ORF">FKW44_022839</name>
</gene>
<dbReference type="EMBL" id="CP045906">
    <property type="protein sequence ID" value="QQP34816.1"/>
    <property type="molecule type" value="Genomic_DNA"/>
</dbReference>
<dbReference type="Proteomes" id="UP000595437">
    <property type="component" value="Chromosome 17"/>
</dbReference>
<keyword evidence="2" id="KW-1185">Reference proteome</keyword>